<comment type="subcellular location">
    <subcellularLocation>
        <location evidence="1">Periplasm</location>
    </subcellularLocation>
</comment>
<feature type="binding site" description="covalent" evidence="8">
    <location>
        <position position="152"/>
    </location>
    <ligand>
        <name>heme c</name>
        <dbReference type="ChEBI" id="CHEBI:61717"/>
        <label>2</label>
    </ligand>
</feature>
<dbReference type="PROSITE" id="PS51007">
    <property type="entry name" value="CYTC"/>
    <property type="match status" value="2"/>
</dbReference>
<dbReference type="Proteomes" id="UP000322981">
    <property type="component" value="Unassembled WGS sequence"/>
</dbReference>
<dbReference type="PANTHER" id="PTHR33751">
    <property type="entry name" value="CBB3-TYPE CYTOCHROME C OXIDASE SUBUNIT FIXP"/>
    <property type="match status" value="1"/>
</dbReference>
<dbReference type="PANTHER" id="PTHR33751:SF9">
    <property type="entry name" value="CYTOCHROME C4"/>
    <property type="match status" value="1"/>
</dbReference>
<dbReference type="InterPro" id="IPR050597">
    <property type="entry name" value="Cytochrome_c_Oxidase_Subunit"/>
</dbReference>
<evidence type="ECO:0000259" key="11">
    <source>
        <dbReference type="PROSITE" id="PS51007"/>
    </source>
</evidence>
<dbReference type="Gene3D" id="1.10.760.10">
    <property type="entry name" value="Cytochrome c-like domain"/>
    <property type="match status" value="2"/>
</dbReference>
<feature type="binding site" description="covalent" evidence="8">
    <location>
        <position position="149"/>
    </location>
    <ligand>
        <name>heme c</name>
        <dbReference type="ChEBI" id="CHEBI:61717"/>
        <label>2</label>
    </ligand>
</feature>
<feature type="binding site" description="axial binding residue" evidence="9">
    <location>
        <position position="153"/>
    </location>
    <ligand>
        <name>heme c</name>
        <dbReference type="ChEBI" id="CHEBI:61717"/>
        <label>2</label>
    </ligand>
    <ligandPart>
        <name>Fe</name>
        <dbReference type="ChEBI" id="CHEBI:18248"/>
    </ligandPart>
</feature>
<dbReference type="SUPFAM" id="SSF46626">
    <property type="entry name" value="Cytochrome c"/>
    <property type="match status" value="2"/>
</dbReference>
<keyword evidence="4 9" id="KW-0479">Metal-binding</keyword>
<organism evidence="12 13">
    <name type="scientific">Thiohalocapsa marina</name>
    <dbReference type="NCBI Taxonomy" id="424902"/>
    <lineage>
        <taxon>Bacteria</taxon>
        <taxon>Pseudomonadati</taxon>
        <taxon>Pseudomonadota</taxon>
        <taxon>Gammaproteobacteria</taxon>
        <taxon>Chromatiales</taxon>
        <taxon>Chromatiaceae</taxon>
        <taxon>Thiohalocapsa</taxon>
    </lineage>
</organism>
<dbReference type="EMBL" id="VWXX01000042">
    <property type="protein sequence ID" value="KAA6182695.1"/>
    <property type="molecule type" value="Genomic_DNA"/>
</dbReference>
<dbReference type="InterPro" id="IPR036909">
    <property type="entry name" value="Cyt_c-like_dom_sf"/>
</dbReference>
<name>A0A5M8FJQ0_9GAMM</name>
<protein>
    <submittedName>
        <fullName evidence="12">Cytochrome c4</fullName>
    </submittedName>
</protein>
<feature type="binding site" description="axial binding residue" evidence="9">
    <location>
        <position position="55"/>
    </location>
    <ligand>
        <name>heme c</name>
        <dbReference type="ChEBI" id="CHEBI:61717"/>
        <label>1</label>
    </ligand>
    <ligandPart>
        <name>Fe</name>
        <dbReference type="ChEBI" id="CHEBI:18248"/>
    </ligandPart>
</feature>
<dbReference type="PIRSF" id="PIRSF000005">
    <property type="entry name" value="Cytochrome_c4"/>
    <property type="match status" value="1"/>
</dbReference>
<dbReference type="GO" id="GO:0042597">
    <property type="term" value="C:periplasmic space"/>
    <property type="evidence" value="ECO:0007669"/>
    <property type="project" value="UniProtKB-SubCell"/>
</dbReference>
<comment type="caution">
    <text evidence="12">The sequence shown here is derived from an EMBL/GenBank/DDBJ whole genome shotgun (WGS) entry which is preliminary data.</text>
</comment>
<feature type="chain" id="PRO_5024437000" evidence="10">
    <location>
        <begin position="30"/>
        <end position="220"/>
    </location>
</feature>
<feature type="signal peptide" evidence="10">
    <location>
        <begin position="1"/>
        <end position="29"/>
    </location>
</feature>
<keyword evidence="6" id="KW-0249">Electron transport</keyword>
<accession>A0A5M8FJQ0</accession>
<dbReference type="RefSeq" id="WP_150094696.1">
    <property type="nucleotide sequence ID" value="NZ_JBFUOH010000078.1"/>
</dbReference>
<proteinExistence type="predicted"/>
<dbReference type="InterPro" id="IPR024167">
    <property type="entry name" value="Cytochrome_c4-like"/>
</dbReference>
<dbReference type="Pfam" id="PF00034">
    <property type="entry name" value="Cytochrom_C"/>
    <property type="match status" value="2"/>
</dbReference>
<feature type="binding site" description="axial binding residue" evidence="9">
    <location>
        <position position="96"/>
    </location>
    <ligand>
        <name>heme c</name>
        <dbReference type="ChEBI" id="CHEBI:61717"/>
        <label>1</label>
    </ligand>
    <ligandPart>
        <name>Fe</name>
        <dbReference type="ChEBI" id="CHEBI:18248"/>
    </ligandPart>
</feature>
<keyword evidence="2" id="KW-0813">Transport</keyword>
<evidence type="ECO:0000256" key="5">
    <source>
        <dbReference type="ARBA" id="ARBA00022764"/>
    </source>
</evidence>
<reference evidence="12 13" key="1">
    <citation type="submission" date="2019-09" db="EMBL/GenBank/DDBJ databases">
        <title>Whole-genome sequence of the purple sulfur bacterium Thiohalocapsa marina DSM 19078.</title>
        <authorList>
            <person name="Kyndt J.A."/>
            <person name="Meyer T.E."/>
        </authorList>
    </citation>
    <scope>NUCLEOTIDE SEQUENCE [LARGE SCALE GENOMIC DNA]</scope>
    <source>
        <strain evidence="12 13">DSM 19078</strain>
    </source>
</reference>
<dbReference type="GO" id="GO:0009055">
    <property type="term" value="F:electron transfer activity"/>
    <property type="evidence" value="ECO:0007669"/>
    <property type="project" value="InterPro"/>
</dbReference>
<evidence type="ECO:0000256" key="2">
    <source>
        <dbReference type="ARBA" id="ARBA00022448"/>
    </source>
</evidence>
<dbReference type="InterPro" id="IPR009056">
    <property type="entry name" value="Cyt_c-like_dom"/>
</dbReference>
<evidence type="ECO:0000256" key="9">
    <source>
        <dbReference type="PIRSR" id="PIRSR000005-2"/>
    </source>
</evidence>
<evidence type="ECO:0000313" key="13">
    <source>
        <dbReference type="Proteomes" id="UP000322981"/>
    </source>
</evidence>
<comment type="PTM">
    <text evidence="8">Binds 2 heme c groups covalently per subunit.</text>
</comment>
<keyword evidence="5" id="KW-0574">Periplasm</keyword>
<evidence type="ECO:0000256" key="7">
    <source>
        <dbReference type="ARBA" id="ARBA00023004"/>
    </source>
</evidence>
<keyword evidence="10" id="KW-0732">Signal</keyword>
<evidence type="ECO:0000256" key="1">
    <source>
        <dbReference type="ARBA" id="ARBA00004418"/>
    </source>
</evidence>
<evidence type="ECO:0000256" key="6">
    <source>
        <dbReference type="ARBA" id="ARBA00022982"/>
    </source>
</evidence>
<dbReference type="GO" id="GO:0020037">
    <property type="term" value="F:heme binding"/>
    <property type="evidence" value="ECO:0007669"/>
    <property type="project" value="InterPro"/>
</dbReference>
<evidence type="ECO:0000256" key="3">
    <source>
        <dbReference type="ARBA" id="ARBA00022617"/>
    </source>
</evidence>
<keyword evidence="3 8" id="KW-0349">Heme</keyword>
<evidence type="ECO:0000256" key="10">
    <source>
        <dbReference type="SAM" id="SignalP"/>
    </source>
</evidence>
<gene>
    <name evidence="12" type="ORF">F2Q65_17500</name>
</gene>
<keyword evidence="13" id="KW-1185">Reference proteome</keyword>
<feature type="domain" description="Cytochrome c" evidence="11">
    <location>
        <begin position="128"/>
        <end position="219"/>
    </location>
</feature>
<feature type="binding site" description="covalent" evidence="8">
    <location>
        <position position="54"/>
    </location>
    <ligand>
        <name>heme c</name>
        <dbReference type="ChEBI" id="CHEBI:61717"/>
        <label>1</label>
    </ligand>
</feature>
<evidence type="ECO:0000256" key="8">
    <source>
        <dbReference type="PIRSR" id="PIRSR000005-1"/>
    </source>
</evidence>
<feature type="binding site" description="covalent" evidence="8">
    <location>
        <position position="51"/>
    </location>
    <ligand>
        <name>heme c</name>
        <dbReference type="ChEBI" id="CHEBI:61717"/>
        <label>1</label>
    </ligand>
</feature>
<dbReference type="GO" id="GO:0005506">
    <property type="term" value="F:iron ion binding"/>
    <property type="evidence" value="ECO:0007669"/>
    <property type="project" value="InterPro"/>
</dbReference>
<feature type="binding site" description="axial binding residue" evidence="9">
    <location>
        <position position="196"/>
    </location>
    <ligand>
        <name>heme c</name>
        <dbReference type="ChEBI" id="CHEBI:61717"/>
        <label>2</label>
    </ligand>
    <ligandPart>
        <name>Fe</name>
        <dbReference type="ChEBI" id="CHEBI:18248"/>
    </ligandPart>
</feature>
<evidence type="ECO:0000313" key="12">
    <source>
        <dbReference type="EMBL" id="KAA6182695.1"/>
    </source>
</evidence>
<keyword evidence="7 9" id="KW-0408">Iron</keyword>
<feature type="domain" description="Cytochrome c" evidence="11">
    <location>
        <begin position="38"/>
        <end position="119"/>
    </location>
</feature>
<dbReference type="OrthoDB" id="9773456at2"/>
<dbReference type="AlphaFoldDB" id="A0A5M8FJQ0"/>
<evidence type="ECO:0000256" key="4">
    <source>
        <dbReference type="ARBA" id="ARBA00022723"/>
    </source>
</evidence>
<sequence>MKIFQTSALTSGLIAAALVSTLATGPAVAGTTAGAMKGDAEKGKEKAGQICQACHGLDGNGIPGQPVWPKLAGQHPEYIQKQLWNFKNNERWNAQMSPMAMPLTEEEIVNLAAYYSSLEQSGGTAEPELVELGEKIYRAGNPVTGVPACSGCHGPAGLGSNLAKFPRISGQFSEYTEQTLKLFREHERANDPNAMMRGVAARMTDTEMAAVAAYIEGLRQ</sequence>